<dbReference type="SUPFAM" id="SSF57850">
    <property type="entry name" value="RING/U-box"/>
    <property type="match status" value="1"/>
</dbReference>
<evidence type="ECO:0000313" key="13">
    <source>
        <dbReference type="Proteomes" id="UP001166093"/>
    </source>
</evidence>
<feature type="compositionally biased region" description="Polar residues" evidence="7">
    <location>
        <begin position="286"/>
        <end position="296"/>
    </location>
</feature>
<dbReference type="Pfam" id="PF04564">
    <property type="entry name" value="U-box"/>
    <property type="match status" value="1"/>
</dbReference>
<dbReference type="PANTHER" id="PTHR15439">
    <property type="entry name" value="RETINOBLASTOMA-BINDING PROTEIN 6"/>
    <property type="match status" value="1"/>
</dbReference>
<evidence type="ECO:0000256" key="4">
    <source>
        <dbReference type="ARBA" id="ARBA00022833"/>
    </source>
</evidence>
<dbReference type="InterPro" id="IPR036875">
    <property type="entry name" value="Znf_CCHC_sf"/>
</dbReference>
<evidence type="ECO:0000256" key="3">
    <source>
        <dbReference type="ARBA" id="ARBA00022771"/>
    </source>
</evidence>
<evidence type="ECO:0000259" key="9">
    <source>
        <dbReference type="PROSITE" id="PS50158"/>
    </source>
</evidence>
<protein>
    <submittedName>
        <fullName evidence="12">RBBP6 ligase</fullName>
    </submittedName>
</protein>
<feature type="domain" description="RING-type" evidence="8">
    <location>
        <begin position="208"/>
        <end position="249"/>
    </location>
</feature>
<keyword evidence="12" id="KW-0436">Ligase</keyword>
<feature type="compositionally biased region" description="Polar residues" evidence="7">
    <location>
        <begin position="391"/>
        <end position="403"/>
    </location>
</feature>
<dbReference type="Gene3D" id="3.30.40.10">
    <property type="entry name" value="Zinc/RING finger domain, C3HC4 (zinc finger)"/>
    <property type="match status" value="1"/>
</dbReference>
<proteinExistence type="predicted"/>
<feature type="region of interest" description="Disordered" evidence="7">
    <location>
        <begin position="279"/>
        <end position="317"/>
    </location>
</feature>
<evidence type="ECO:0000256" key="6">
    <source>
        <dbReference type="PROSITE-ProRule" id="PRU00047"/>
    </source>
</evidence>
<dbReference type="GO" id="GO:0016874">
    <property type="term" value="F:ligase activity"/>
    <property type="evidence" value="ECO:0007669"/>
    <property type="project" value="UniProtKB-KW"/>
</dbReference>
<feature type="non-terminal residue" evidence="12">
    <location>
        <position position="572"/>
    </location>
</feature>
<comment type="caution">
    <text evidence="12">The sequence shown here is derived from an EMBL/GenBank/DDBJ whole genome shotgun (WGS) entry which is preliminary data.</text>
</comment>
<dbReference type="SUPFAM" id="SSF57756">
    <property type="entry name" value="Retrovirus zinc finger-like domains"/>
    <property type="match status" value="1"/>
</dbReference>
<reference evidence="12" key="1">
    <citation type="journal article" date="2021" name="Cell">
        <title>Tracing the genetic footprints of vertebrate landing in non-teleost ray-finned fishes.</title>
        <authorList>
            <person name="Bi X."/>
            <person name="Wang K."/>
            <person name="Yang L."/>
            <person name="Pan H."/>
            <person name="Jiang H."/>
            <person name="Wei Q."/>
            <person name="Fang M."/>
            <person name="Yu H."/>
            <person name="Zhu C."/>
            <person name="Cai Y."/>
            <person name="He Y."/>
            <person name="Gan X."/>
            <person name="Zeng H."/>
            <person name="Yu D."/>
            <person name="Zhu Y."/>
            <person name="Jiang H."/>
            <person name="Qiu Q."/>
            <person name="Yang H."/>
            <person name="Zhang Y.E."/>
            <person name="Wang W."/>
            <person name="Zhu M."/>
            <person name="He S."/>
            <person name="Zhang G."/>
        </authorList>
    </citation>
    <scope>NUCLEOTIDE SEQUENCE</scope>
    <source>
        <strain evidence="12">Pddl_001</strain>
    </source>
</reference>
<keyword evidence="4" id="KW-0862">Zinc</keyword>
<dbReference type="InterPro" id="IPR003613">
    <property type="entry name" value="Ubox_domain"/>
</dbReference>
<keyword evidence="5" id="KW-0539">Nucleus</keyword>
<dbReference type="Gene3D" id="3.10.20.90">
    <property type="entry name" value="Phosphatidylinositol 3-kinase Catalytic Subunit, Chain A, domain 1"/>
    <property type="match status" value="1"/>
</dbReference>
<evidence type="ECO:0000313" key="12">
    <source>
        <dbReference type="EMBL" id="MBN3277467.1"/>
    </source>
</evidence>
<dbReference type="InterPro" id="IPR014891">
    <property type="entry name" value="DWNN_domain"/>
</dbReference>
<feature type="domain" description="DWNN" evidence="10">
    <location>
        <begin position="1"/>
        <end position="21"/>
    </location>
</feature>
<evidence type="ECO:0000256" key="7">
    <source>
        <dbReference type="SAM" id="MobiDB-lite"/>
    </source>
</evidence>
<feature type="domain" description="U-box" evidence="11">
    <location>
        <begin position="201"/>
        <end position="278"/>
    </location>
</feature>
<comment type="subcellular location">
    <subcellularLocation>
        <location evidence="1">Nucleus</location>
    </subcellularLocation>
</comment>
<accession>A0ABS2XT15</accession>
<evidence type="ECO:0000259" key="10">
    <source>
        <dbReference type="PROSITE" id="PS51282"/>
    </source>
</evidence>
<feature type="domain" description="CCHC-type" evidence="9">
    <location>
        <begin position="110"/>
        <end position="124"/>
    </location>
</feature>
<dbReference type="InterPro" id="IPR001878">
    <property type="entry name" value="Znf_CCHC"/>
</dbReference>
<feature type="non-terminal residue" evidence="12">
    <location>
        <position position="1"/>
    </location>
</feature>
<evidence type="ECO:0000256" key="5">
    <source>
        <dbReference type="ARBA" id="ARBA00023242"/>
    </source>
</evidence>
<keyword evidence="13" id="KW-1185">Reference proteome</keyword>
<feature type="compositionally biased region" description="Low complexity" evidence="7">
    <location>
        <begin position="297"/>
        <end position="310"/>
    </location>
</feature>
<dbReference type="PROSITE" id="PS51282">
    <property type="entry name" value="DWNN"/>
    <property type="match status" value="1"/>
</dbReference>
<dbReference type="SMART" id="SM00343">
    <property type="entry name" value="ZnF_C2HC"/>
    <property type="match status" value="1"/>
</dbReference>
<name>A0ABS2XT15_POLSP</name>
<evidence type="ECO:0000256" key="2">
    <source>
        <dbReference type="ARBA" id="ARBA00022723"/>
    </source>
</evidence>
<dbReference type="PROSITE" id="PS50158">
    <property type="entry name" value="ZF_CCHC"/>
    <property type="match status" value="1"/>
</dbReference>
<feature type="region of interest" description="Disordered" evidence="7">
    <location>
        <begin position="388"/>
        <end position="438"/>
    </location>
</feature>
<evidence type="ECO:0000259" key="8">
    <source>
        <dbReference type="PROSITE" id="PS50089"/>
    </source>
</evidence>
<gene>
    <name evidence="12" type="primary">Rbbp6_3</name>
    <name evidence="12" type="ORF">GTO93_0016614</name>
</gene>
<dbReference type="PANTHER" id="PTHR15439:SF0">
    <property type="entry name" value="CELL DIVISION CYCLE AND APOPTOSIS REGULATOR PROTEIN 1-RELATED"/>
    <property type="match status" value="1"/>
</dbReference>
<dbReference type="Gene3D" id="4.10.60.10">
    <property type="entry name" value="Zinc finger, CCHC-type"/>
    <property type="match status" value="1"/>
</dbReference>
<dbReference type="PROSITE" id="PS51698">
    <property type="entry name" value="U_BOX"/>
    <property type="match status" value="1"/>
</dbReference>
<dbReference type="PROSITE" id="PS50089">
    <property type="entry name" value="ZF_RING_2"/>
    <property type="match status" value="1"/>
</dbReference>
<keyword evidence="3 6" id="KW-0863">Zinc-finger</keyword>
<keyword evidence="2" id="KW-0479">Metal-binding</keyword>
<dbReference type="InterPro" id="IPR013083">
    <property type="entry name" value="Znf_RING/FYVE/PHD"/>
</dbReference>
<dbReference type="Pfam" id="PF13696">
    <property type="entry name" value="zf-CCHC_2"/>
    <property type="match status" value="1"/>
</dbReference>
<dbReference type="InterPro" id="IPR001841">
    <property type="entry name" value="Znf_RING"/>
</dbReference>
<sequence>EYTDDGALIPKNSSVIIRRIPIGGVKATSKTYVMMCCVRFFKFECMESSIFFSPNLCIKKLPVEQTANLAEANASEDDKIRAMMSQSNHEYDPVHYMKKLLGPPPPNYTCFRCMKTGHYIRNCPTNGDKNFESTPRIKKSTGIPRSFMMEVDDPNMKGAMLTNTGKYAIPTIDAEAYAIGKKEKPPFLPQEQSSSSDEEDPVPDELLCLICKDIMNDAVVIPCCGNSYCDDCIRTFLLESDEHMCPTCNQTDVSPDCLIANKFLRQAVNNFKNETGYTKRLRKGQALQTAPMQGQSRPQVQRPVQPAARPTSSRQQDPLVANIPAPVATPSPVIPAPLPLFHLLHQLSREPERIVLTPATSLMVSAATSMTTSSVPKVPVLGQPHSVGHSIPTTGQPMRTTTVRPGGSRQGWDASSSRGRPQSDRPSRTQATTLPSMAPVYVPPPSLFPPPSHTLPLPPGVPLPQFPPLFQPPTTGYSVPPPLFPPVSTTVAAPWVPTVTTVAQGSAIPTIPQAPPLSREEFYRQQRRLKEEEKSKLDEFTNDFAKELLEYRKIQKERRRSYSRQVFVSGSF</sequence>
<dbReference type="SMART" id="SM00184">
    <property type="entry name" value="RING"/>
    <property type="match status" value="1"/>
</dbReference>
<evidence type="ECO:0000256" key="1">
    <source>
        <dbReference type="ARBA" id="ARBA00004123"/>
    </source>
</evidence>
<organism evidence="12 13">
    <name type="scientific">Polyodon spathula</name>
    <name type="common">North American paddlefish</name>
    <name type="synonym">Squalus spathula</name>
    <dbReference type="NCBI Taxonomy" id="7913"/>
    <lineage>
        <taxon>Eukaryota</taxon>
        <taxon>Metazoa</taxon>
        <taxon>Chordata</taxon>
        <taxon>Craniata</taxon>
        <taxon>Vertebrata</taxon>
        <taxon>Euteleostomi</taxon>
        <taxon>Actinopterygii</taxon>
        <taxon>Chondrostei</taxon>
        <taxon>Acipenseriformes</taxon>
        <taxon>Polyodontidae</taxon>
        <taxon>Polyodon</taxon>
    </lineage>
</organism>
<dbReference type="CDD" id="cd16620">
    <property type="entry name" value="vRING-HC-C4C4_RBBP6"/>
    <property type="match status" value="1"/>
</dbReference>
<dbReference type="InterPro" id="IPR025829">
    <property type="entry name" value="Zn_knuckle_CX2CX3GHX4C"/>
</dbReference>
<dbReference type="InterPro" id="IPR033489">
    <property type="entry name" value="RBBP6"/>
</dbReference>
<evidence type="ECO:0000259" key="11">
    <source>
        <dbReference type="PROSITE" id="PS51698"/>
    </source>
</evidence>
<dbReference type="EMBL" id="JAAWVQ010070446">
    <property type="protein sequence ID" value="MBN3277467.1"/>
    <property type="molecule type" value="Genomic_DNA"/>
</dbReference>
<dbReference type="Proteomes" id="UP001166093">
    <property type="component" value="Unassembled WGS sequence"/>
</dbReference>